<organism evidence="1 2">
    <name type="scientific">Enhygromyxa salina</name>
    <dbReference type="NCBI Taxonomy" id="215803"/>
    <lineage>
        <taxon>Bacteria</taxon>
        <taxon>Pseudomonadati</taxon>
        <taxon>Myxococcota</taxon>
        <taxon>Polyangia</taxon>
        <taxon>Nannocystales</taxon>
        <taxon>Nannocystaceae</taxon>
        <taxon>Enhygromyxa</taxon>
    </lineage>
</organism>
<dbReference type="EMBL" id="JMCC02000311">
    <property type="protein sequence ID" value="KIG11507.1"/>
    <property type="molecule type" value="Genomic_DNA"/>
</dbReference>
<evidence type="ECO:0000313" key="1">
    <source>
        <dbReference type="EMBL" id="KIG11507.1"/>
    </source>
</evidence>
<proteinExistence type="predicted"/>
<protein>
    <submittedName>
        <fullName evidence="1">Uncharacterized protein</fullName>
    </submittedName>
</protein>
<comment type="caution">
    <text evidence="1">The sequence shown here is derived from an EMBL/GenBank/DDBJ whole genome shotgun (WGS) entry which is preliminary data.</text>
</comment>
<evidence type="ECO:0000313" key="2">
    <source>
        <dbReference type="Proteomes" id="UP000031599"/>
    </source>
</evidence>
<dbReference type="Proteomes" id="UP000031599">
    <property type="component" value="Unassembled WGS sequence"/>
</dbReference>
<sequence length="37" mass="4308">MPRFIAVTDADIARNIIEDNCKTDTNPYGYCHHVKRE</sequence>
<dbReference type="AlphaFoldDB" id="A0A0C2CUD0"/>
<name>A0A0C2CUD0_9BACT</name>
<reference evidence="1 2" key="1">
    <citation type="submission" date="2014-12" db="EMBL/GenBank/DDBJ databases">
        <title>Genome assembly of Enhygromyxa salina DSM 15201.</title>
        <authorList>
            <person name="Sharma G."/>
            <person name="Subramanian S."/>
        </authorList>
    </citation>
    <scope>NUCLEOTIDE SEQUENCE [LARGE SCALE GENOMIC DNA]</scope>
    <source>
        <strain evidence="1 2">DSM 15201</strain>
    </source>
</reference>
<accession>A0A0C2CUD0</accession>
<gene>
    <name evidence="1" type="ORF">DB30_04089</name>
</gene>